<proteinExistence type="predicted"/>
<evidence type="ECO:0000313" key="1">
    <source>
        <dbReference type="EMBL" id="CAB4971890.1"/>
    </source>
</evidence>
<dbReference type="AlphaFoldDB" id="A0A6J7LSY1"/>
<accession>A0A6J7LSY1</accession>
<name>A0A6J7LSY1_9ZZZZ</name>
<organism evidence="1">
    <name type="scientific">freshwater metagenome</name>
    <dbReference type="NCBI Taxonomy" id="449393"/>
    <lineage>
        <taxon>unclassified sequences</taxon>
        <taxon>metagenomes</taxon>
        <taxon>ecological metagenomes</taxon>
    </lineage>
</organism>
<reference evidence="1" key="1">
    <citation type="submission" date="2020-05" db="EMBL/GenBank/DDBJ databases">
        <authorList>
            <person name="Chiriac C."/>
            <person name="Salcher M."/>
            <person name="Ghai R."/>
            <person name="Kavagutti S V."/>
        </authorList>
    </citation>
    <scope>NUCLEOTIDE SEQUENCE</scope>
</reference>
<protein>
    <submittedName>
        <fullName evidence="1">Unannotated protein</fullName>
    </submittedName>
</protein>
<gene>
    <name evidence="1" type="ORF">UFOPK3772_03453</name>
</gene>
<dbReference type="PROSITE" id="PS51257">
    <property type="entry name" value="PROKAR_LIPOPROTEIN"/>
    <property type="match status" value="1"/>
</dbReference>
<dbReference type="EMBL" id="CAFBNE010000208">
    <property type="protein sequence ID" value="CAB4971890.1"/>
    <property type="molecule type" value="Genomic_DNA"/>
</dbReference>
<sequence length="220" mass="23330">MERRWSLIPVLAVSLVLSACAGSSGSPQGSTAQPAQVTATSAAPSGVADATGALASTAAAVPADDCTKIAAAADAYFLDGKARAAAEDLLALTTRMIKEADAKRTRAVYESATEDLPELLDAIPAPLLNLGVNPRGCDQAVQDRYVAARRDLTSVLKNLIDGGGVMASNFGLGNWLYWYNRREEVGEDHAYDQFGLEGVVEYSLRPLEKRLQEYLALSEP</sequence>